<evidence type="ECO:0000313" key="1">
    <source>
        <dbReference type="EMBL" id="MBB5816910.1"/>
    </source>
</evidence>
<sequence length="165" mass="18120">MPSFQQRKDVGDAHEQRVAEELNHRGWTVDAWGQGVLSEGVRCALRGTDSALRWAPDLIAAKGRELFMIDCKSRMTSRTTSRHAVEKAAVMAHLHLVAWTQLPVCYVFDNLDVLSPHDVLMTGYTGPRTVHGSGSSYYLVPASRAFSFSEVFGRDQEGAAGLTAA</sequence>
<reference evidence="1 2" key="1">
    <citation type="submission" date="2020-08" db="EMBL/GenBank/DDBJ databases">
        <title>Sequencing the genomes of 1000 actinobacteria strains.</title>
        <authorList>
            <person name="Klenk H.-P."/>
        </authorList>
    </citation>
    <scope>NUCLEOTIDE SEQUENCE [LARGE SCALE GENOMIC DNA]</scope>
    <source>
        <strain evidence="1 2">DSM 40129</strain>
    </source>
</reference>
<organism evidence="1 2">
    <name type="scientific">Streptomyces collinus</name>
    <dbReference type="NCBI Taxonomy" id="42684"/>
    <lineage>
        <taxon>Bacteria</taxon>
        <taxon>Bacillati</taxon>
        <taxon>Actinomycetota</taxon>
        <taxon>Actinomycetes</taxon>
        <taxon>Kitasatosporales</taxon>
        <taxon>Streptomycetaceae</taxon>
        <taxon>Streptomyces</taxon>
    </lineage>
</organism>
<evidence type="ECO:0000313" key="2">
    <source>
        <dbReference type="Proteomes" id="UP000579531"/>
    </source>
</evidence>
<dbReference type="RefSeq" id="WP_184854673.1">
    <property type="nucleotide sequence ID" value="NZ_BAABFE010000021.1"/>
</dbReference>
<dbReference type="GO" id="GO:0003676">
    <property type="term" value="F:nucleic acid binding"/>
    <property type="evidence" value="ECO:0007669"/>
    <property type="project" value="InterPro"/>
</dbReference>
<dbReference type="InterPro" id="IPR011856">
    <property type="entry name" value="tRNA_endonuc-like_dom_sf"/>
</dbReference>
<accession>A0AA89TZM7</accession>
<dbReference type="GeneID" id="93835821"/>
<dbReference type="SUPFAM" id="SSF52980">
    <property type="entry name" value="Restriction endonuclease-like"/>
    <property type="match status" value="1"/>
</dbReference>
<proteinExistence type="predicted"/>
<dbReference type="Proteomes" id="UP000579531">
    <property type="component" value="Unassembled WGS sequence"/>
</dbReference>
<protein>
    <submittedName>
        <fullName evidence="1">Uncharacterized protein</fullName>
    </submittedName>
</protein>
<comment type="caution">
    <text evidence="1">The sequence shown here is derived from an EMBL/GenBank/DDBJ whole genome shotgun (WGS) entry which is preliminary data.</text>
</comment>
<dbReference type="Gene3D" id="3.40.1350.10">
    <property type="match status" value="1"/>
</dbReference>
<keyword evidence="2" id="KW-1185">Reference proteome</keyword>
<dbReference type="EMBL" id="JACHLX010000002">
    <property type="protein sequence ID" value="MBB5816910.1"/>
    <property type="molecule type" value="Genomic_DNA"/>
</dbReference>
<gene>
    <name evidence="1" type="ORF">HNR72_008032</name>
</gene>
<dbReference type="AlphaFoldDB" id="A0AA89TZM7"/>
<name>A0AA89TZM7_STRCU</name>
<dbReference type="InterPro" id="IPR011335">
    <property type="entry name" value="Restrct_endonuc-II-like"/>
</dbReference>